<gene>
    <name evidence="1" type="ORF">NXT3_CH01793</name>
</gene>
<dbReference type="Pfam" id="PF10707">
    <property type="entry name" value="YrbL-PhoP_reg"/>
    <property type="match status" value="1"/>
</dbReference>
<proteinExistence type="predicted"/>
<reference evidence="1 2" key="1">
    <citation type="submission" date="2017-10" db="EMBL/GenBank/DDBJ databases">
        <title>Analysis of the genome sequences of Rhizobium populations associated to common bean (phaseolus vulgaris).</title>
        <authorList>
            <person name="Bustos P."/>
            <person name="Santamaria R.I."/>
            <person name="Miranda-Sanchez F."/>
            <person name="Perez-Carrascal O."/>
            <person name="Juarez S."/>
            <person name="Lozano L."/>
            <person name="Martinez-Flores I."/>
            <person name="Vinuesa P."/>
            <person name="Martinez-Romero E."/>
            <person name="Cevallos M.A."/>
            <person name="Romero D."/>
            <person name="Davila G."/>
            <person name="Gonzalez V."/>
        </authorList>
    </citation>
    <scope>NUCLEOTIDE SEQUENCE [LARGE SCALE GENOMIC DNA]</scope>
    <source>
        <strain evidence="1 2">NXT3</strain>
    </source>
</reference>
<evidence type="ECO:0000313" key="1">
    <source>
        <dbReference type="EMBL" id="AUX76362.1"/>
    </source>
</evidence>
<accession>A0A2L0H589</accession>
<dbReference type="InterPro" id="IPR019647">
    <property type="entry name" value="PhoP_reg_network_YrbL"/>
</dbReference>
<dbReference type="Proteomes" id="UP000239340">
    <property type="component" value="Chromosome"/>
</dbReference>
<dbReference type="RefSeq" id="WP_037422025.1">
    <property type="nucleotide sequence ID" value="NZ_CP024307.1"/>
</dbReference>
<protein>
    <submittedName>
        <fullName evidence="1">PhoP family transcriptional regulator protein YrbL</fullName>
    </submittedName>
</protein>
<dbReference type="EMBL" id="CP024307">
    <property type="protein sequence ID" value="AUX76362.1"/>
    <property type="molecule type" value="Genomic_DNA"/>
</dbReference>
<name>A0A2L0H589_RHIFR</name>
<dbReference type="AlphaFoldDB" id="A0A2L0H589"/>
<evidence type="ECO:0000313" key="2">
    <source>
        <dbReference type="Proteomes" id="UP000239340"/>
    </source>
</evidence>
<organism evidence="1 2">
    <name type="scientific">Rhizobium fredii</name>
    <name type="common">Sinorhizobium fredii</name>
    <dbReference type="NCBI Taxonomy" id="380"/>
    <lineage>
        <taxon>Bacteria</taxon>
        <taxon>Pseudomonadati</taxon>
        <taxon>Pseudomonadota</taxon>
        <taxon>Alphaproteobacteria</taxon>
        <taxon>Hyphomicrobiales</taxon>
        <taxon>Rhizobiaceae</taxon>
        <taxon>Sinorhizobium/Ensifer group</taxon>
        <taxon>Sinorhizobium</taxon>
    </lineage>
</organism>
<sequence>MFDDRIELSDWRECAAGHQRSIFENRLHPSVLIKVLKLGSREASGTRQSKRAFAFLNQFKRFGAYRTFRREVDEFLEQARKFSLADAIELPIPKIFGFAQTEYGLGLVVEKITRRDGKLAPTLAQLAFSGQLTARHLTMIDEIFERFRRLHIVMMDVNPGNFVVTDRRGYDELICVDGTGEKSFLRIFALCRRANDIKLRRMRSKLLTKLARILEHPAAIDGEQSVHAALMRHSKPTGRYLRLSTASPHPALLAAVLSSVPV</sequence>